<evidence type="ECO:0000313" key="1">
    <source>
        <dbReference type="EMBL" id="QDS93555.1"/>
    </source>
</evidence>
<accession>A0A517MF95</accession>
<sequence>MDFLLVFLFKRRQWRGPLPLIVEIRLLRGRCRGDVYEVG</sequence>
<organism evidence="1 2">
    <name type="scientific">Roseimaritima multifibrata</name>
    <dbReference type="NCBI Taxonomy" id="1930274"/>
    <lineage>
        <taxon>Bacteria</taxon>
        <taxon>Pseudomonadati</taxon>
        <taxon>Planctomycetota</taxon>
        <taxon>Planctomycetia</taxon>
        <taxon>Pirellulales</taxon>
        <taxon>Pirellulaceae</taxon>
        <taxon>Roseimaritima</taxon>
    </lineage>
</organism>
<dbReference type="AlphaFoldDB" id="A0A517MF95"/>
<reference evidence="1 2" key="1">
    <citation type="submission" date="2019-02" db="EMBL/GenBank/DDBJ databases">
        <title>Deep-cultivation of Planctomycetes and their phenomic and genomic characterization uncovers novel biology.</title>
        <authorList>
            <person name="Wiegand S."/>
            <person name="Jogler M."/>
            <person name="Boedeker C."/>
            <person name="Pinto D."/>
            <person name="Vollmers J."/>
            <person name="Rivas-Marin E."/>
            <person name="Kohn T."/>
            <person name="Peeters S.H."/>
            <person name="Heuer A."/>
            <person name="Rast P."/>
            <person name="Oberbeckmann S."/>
            <person name="Bunk B."/>
            <person name="Jeske O."/>
            <person name="Meyerdierks A."/>
            <person name="Storesund J.E."/>
            <person name="Kallscheuer N."/>
            <person name="Luecker S."/>
            <person name="Lage O.M."/>
            <person name="Pohl T."/>
            <person name="Merkel B.J."/>
            <person name="Hornburger P."/>
            <person name="Mueller R.-W."/>
            <person name="Bruemmer F."/>
            <person name="Labrenz M."/>
            <person name="Spormann A.M."/>
            <person name="Op den Camp H."/>
            <person name="Overmann J."/>
            <person name="Amann R."/>
            <person name="Jetten M.S.M."/>
            <person name="Mascher T."/>
            <person name="Medema M.H."/>
            <person name="Devos D.P."/>
            <person name="Kaster A.-K."/>
            <person name="Ovreas L."/>
            <person name="Rohde M."/>
            <person name="Galperin M.Y."/>
            <person name="Jogler C."/>
        </authorList>
    </citation>
    <scope>NUCLEOTIDE SEQUENCE [LARGE SCALE GENOMIC DNA]</scope>
    <source>
        <strain evidence="1 2">FF011L</strain>
    </source>
</reference>
<proteinExistence type="predicted"/>
<gene>
    <name evidence="1" type="ORF">FF011L_23250</name>
</gene>
<dbReference type="KEGG" id="rml:FF011L_23250"/>
<dbReference type="EMBL" id="CP036262">
    <property type="protein sequence ID" value="QDS93555.1"/>
    <property type="molecule type" value="Genomic_DNA"/>
</dbReference>
<keyword evidence="2" id="KW-1185">Reference proteome</keyword>
<dbReference type="Proteomes" id="UP000320672">
    <property type="component" value="Chromosome"/>
</dbReference>
<evidence type="ECO:0000313" key="2">
    <source>
        <dbReference type="Proteomes" id="UP000320672"/>
    </source>
</evidence>
<protein>
    <submittedName>
        <fullName evidence="1">Uncharacterized protein</fullName>
    </submittedName>
</protein>
<name>A0A517MF95_9BACT</name>